<accession>X1F8V4</accession>
<feature type="non-terminal residue" evidence="1">
    <location>
        <position position="1"/>
    </location>
</feature>
<name>X1F8V4_9ZZZZ</name>
<organism evidence="1">
    <name type="scientific">marine sediment metagenome</name>
    <dbReference type="NCBI Taxonomy" id="412755"/>
    <lineage>
        <taxon>unclassified sequences</taxon>
        <taxon>metagenomes</taxon>
        <taxon>ecological metagenomes</taxon>
    </lineage>
</organism>
<protein>
    <submittedName>
        <fullName evidence="1">Uncharacterized protein</fullName>
    </submittedName>
</protein>
<dbReference type="AlphaFoldDB" id="X1F8V4"/>
<evidence type="ECO:0000313" key="1">
    <source>
        <dbReference type="EMBL" id="GAH17218.1"/>
    </source>
</evidence>
<sequence>VNDTTYGTVTGTSDNIQVAYGKIVVISKSATVGTTAVQVQIQDSAGTIVSTDDSTTFTVSLSEGTANDSAYSLATSEAVTVTSGVANIRLSDTDPEIVTVTPSSSPYLEPLAGEVTFGGVGEEGIRMLYWEEKK</sequence>
<gene>
    <name evidence="1" type="ORF">S01H4_58835</name>
</gene>
<proteinExistence type="predicted"/>
<comment type="caution">
    <text evidence="1">The sequence shown here is derived from an EMBL/GenBank/DDBJ whole genome shotgun (WGS) entry which is preliminary data.</text>
</comment>
<dbReference type="EMBL" id="BART01034422">
    <property type="protein sequence ID" value="GAH17218.1"/>
    <property type="molecule type" value="Genomic_DNA"/>
</dbReference>
<reference evidence="1" key="1">
    <citation type="journal article" date="2014" name="Front. Microbiol.">
        <title>High frequency of phylogenetically diverse reductive dehalogenase-homologous genes in deep subseafloor sedimentary metagenomes.</title>
        <authorList>
            <person name="Kawai M."/>
            <person name="Futagami T."/>
            <person name="Toyoda A."/>
            <person name="Takaki Y."/>
            <person name="Nishi S."/>
            <person name="Hori S."/>
            <person name="Arai W."/>
            <person name="Tsubouchi T."/>
            <person name="Morono Y."/>
            <person name="Uchiyama I."/>
            <person name="Ito T."/>
            <person name="Fujiyama A."/>
            <person name="Inagaki F."/>
            <person name="Takami H."/>
        </authorList>
    </citation>
    <scope>NUCLEOTIDE SEQUENCE</scope>
    <source>
        <strain evidence="1">Expedition CK06-06</strain>
    </source>
</reference>